<dbReference type="Proteomes" id="UP001151752">
    <property type="component" value="Chromosome 14"/>
</dbReference>
<organism evidence="1 2">
    <name type="scientific">Salix koriyanagi</name>
    <dbReference type="NCBI Taxonomy" id="2511006"/>
    <lineage>
        <taxon>Eukaryota</taxon>
        <taxon>Viridiplantae</taxon>
        <taxon>Streptophyta</taxon>
        <taxon>Embryophyta</taxon>
        <taxon>Tracheophyta</taxon>
        <taxon>Spermatophyta</taxon>
        <taxon>Magnoliopsida</taxon>
        <taxon>eudicotyledons</taxon>
        <taxon>Gunneridae</taxon>
        <taxon>Pentapetalae</taxon>
        <taxon>rosids</taxon>
        <taxon>fabids</taxon>
        <taxon>Malpighiales</taxon>
        <taxon>Salicaceae</taxon>
        <taxon>Saliceae</taxon>
        <taxon>Salix</taxon>
    </lineage>
</organism>
<reference evidence="1" key="1">
    <citation type="submission" date="2022-11" db="EMBL/GenBank/DDBJ databases">
        <authorList>
            <person name="Hyden B.L."/>
            <person name="Feng K."/>
            <person name="Yates T."/>
            <person name="Jawdy S."/>
            <person name="Smart L.B."/>
            <person name="Muchero W."/>
        </authorList>
    </citation>
    <scope>NUCLEOTIDE SEQUENCE</scope>
    <source>
        <tissue evidence="1">Shoot tip</tissue>
    </source>
</reference>
<name>A0A9Q0U404_9ROSI</name>
<dbReference type="EMBL" id="JAPFFM010000013">
    <property type="protein sequence ID" value="KAJ6723006.1"/>
    <property type="molecule type" value="Genomic_DNA"/>
</dbReference>
<reference evidence="1" key="2">
    <citation type="journal article" date="2023" name="Int. J. Mol. Sci.">
        <title>De Novo Assembly and Annotation of 11 Diverse Shrub Willow (Salix) Genomes Reveals Novel Gene Organization in Sex-Linked Regions.</title>
        <authorList>
            <person name="Hyden B."/>
            <person name="Feng K."/>
            <person name="Yates T.B."/>
            <person name="Jawdy S."/>
            <person name="Cereghino C."/>
            <person name="Smart L.B."/>
            <person name="Muchero W."/>
        </authorList>
    </citation>
    <scope>NUCLEOTIDE SEQUENCE</scope>
    <source>
        <tissue evidence="1">Shoot tip</tissue>
    </source>
</reference>
<sequence length="8" mass="896">MSMAKESI</sequence>
<feature type="non-terminal residue" evidence="1">
    <location>
        <position position="8"/>
    </location>
</feature>
<protein>
    <submittedName>
        <fullName evidence="1">Uncharacterized protein</fullName>
    </submittedName>
</protein>
<accession>A0A9Q0U404</accession>
<keyword evidence="2" id="KW-1185">Reference proteome</keyword>
<comment type="caution">
    <text evidence="1">The sequence shown here is derived from an EMBL/GenBank/DDBJ whole genome shotgun (WGS) entry which is preliminary data.</text>
</comment>
<proteinExistence type="predicted"/>
<evidence type="ECO:0000313" key="2">
    <source>
        <dbReference type="Proteomes" id="UP001151752"/>
    </source>
</evidence>
<gene>
    <name evidence="1" type="ORF">OIU74_007563</name>
</gene>
<evidence type="ECO:0000313" key="1">
    <source>
        <dbReference type="EMBL" id="KAJ6723006.1"/>
    </source>
</evidence>